<keyword evidence="17" id="KW-0966">Cell projection</keyword>
<dbReference type="EMBL" id="QPJW01000002">
    <property type="protein sequence ID" value="RCX21291.1"/>
    <property type="molecule type" value="Genomic_DNA"/>
</dbReference>
<dbReference type="GO" id="GO:0005886">
    <property type="term" value="C:plasma membrane"/>
    <property type="evidence" value="ECO:0007669"/>
    <property type="project" value="UniProtKB-SubCell"/>
</dbReference>
<dbReference type="FunFam" id="3.40.50.300:FF:000695">
    <property type="entry name" value="Flagellar biosynthesis regulator FlhF"/>
    <property type="match status" value="1"/>
</dbReference>
<evidence type="ECO:0000256" key="14">
    <source>
        <dbReference type="SAM" id="MobiDB-lite"/>
    </source>
</evidence>
<dbReference type="GO" id="GO:0003924">
    <property type="term" value="F:GTPase activity"/>
    <property type="evidence" value="ECO:0007669"/>
    <property type="project" value="UniProtKB-UniRule"/>
</dbReference>
<keyword evidence="6" id="KW-0547">Nucleotide-binding</keyword>
<evidence type="ECO:0000313" key="17">
    <source>
        <dbReference type="EMBL" id="RCX21291.1"/>
    </source>
</evidence>
<evidence type="ECO:0000256" key="9">
    <source>
        <dbReference type="ARBA" id="ARBA00023134"/>
    </source>
</evidence>
<reference evidence="17 18" key="1">
    <citation type="submission" date="2018-07" db="EMBL/GenBank/DDBJ databases">
        <title>Genomic Encyclopedia of Type Strains, Phase III (KMG-III): the genomes of soil and plant-associated and newly described type strains.</title>
        <authorList>
            <person name="Whitman W."/>
        </authorList>
    </citation>
    <scope>NUCLEOTIDE SEQUENCE [LARGE SCALE GENOMIC DNA]</scope>
    <source>
        <strain evidence="17 18">CECT 8333</strain>
    </source>
</reference>
<dbReference type="InterPro" id="IPR000897">
    <property type="entry name" value="SRP54_GTPase_dom"/>
</dbReference>
<dbReference type="GO" id="GO:0006614">
    <property type="term" value="P:SRP-dependent cotranslational protein targeting to membrane"/>
    <property type="evidence" value="ECO:0007669"/>
    <property type="project" value="UniProtKB-UniRule"/>
</dbReference>
<dbReference type="GO" id="GO:0015031">
    <property type="term" value="P:protein transport"/>
    <property type="evidence" value="ECO:0007669"/>
    <property type="project" value="UniProtKB-KW"/>
</dbReference>
<evidence type="ECO:0000256" key="7">
    <source>
        <dbReference type="ARBA" id="ARBA00022795"/>
    </source>
</evidence>
<organism evidence="17 18">
    <name type="scientific">Fontibacillus phaseoli</name>
    <dbReference type="NCBI Taxonomy" id="1416533"/>
    <lineage>
        <taxon>Bacteria</taxon>
        <taxon>Bacillati</taxon>
        <taxon>Bacillota</taxon>
        <taxon>Bacilli</taxon>
        <taxon>Bacillales</taxon>
        <taxon>Paenibacillaceae</taxon>
        <taxon>Fontibacillus</taxon>
    </lineage>
</organism>
<evidence type="ECO:0000256" key="4">
    <source>
        <dbReference type="ARBA" id="ARBA00022448"/>
    </source>
</evidence>
<name>A0A369BIS4_9BACL</name>
<dbReference type="InterPro" id="IPR047040">
    <property type="entry name" value="FlhF__GTPase_dom"/>
</dbReference>
<dbReference type="PANTHER" id="PTHR43134">
    <property type="entry name" value="SIGNAL RECOGNITION PARTICLE RECEPTOR SUBUNIT ALPHA"/>
    <property type="match status" value="1"/>
</dbReference>
<proteinExistence type="inferred from homology"/>
<feature type="region of interest" description="Disordered" evidence="14">
    <location>
        <begin position="91"/>
        <end position="130"/>
    </location>
</feature>
<dbReference type="RefSeq" id="WP_114495866.1">
    <property type="nucleotide sequence ID" value="NZ_QPJW01000002.1"/>
</dbReference>
<dbReference type="InterPro" id="IPR003593">
    <property type="entry name" value="AAA+_ATPase"/>
</dbReference>
<keyword evidence="7" id="KW-1005">Bacterial flagellum biogenesis</keyword>
<keyword evidence="18" id="KW-1185">Reference proteome</keyword>
<feature type="domain" description="AAA+ ATPase" evidence="15">
    <location>
        <begin position="301"/>
        <end position="492"/>
    </location>
</feature>
<keyword evidence="5" id="KW-1003">Cell membrane</keyword>
<comment type="caution">
    <text evidence="17">The sequence shown here is derived from an EMBL/GenBank/DDBJ whole genome shotgun (WGS) entry which is preliminary data.</text>
</comment>
<evidence type="ECO:0000256" key="10">
    <source>
        <dbReference type="ARBA" id="ARBA00023136"/>
    </source>
</evidence>
<dbReference type="GO" id="GO:0005525">
    <property type="term" value="F:GTP binding"/>
    <property type="evidence" value="ECO:0007669"/>
    <property type="project" value="UniProtKB-UniRule"/>
</dbReference>
<evidence type="ECO:0000256" key="2">
    <source>
        <dbReference type="ARBA" id="ARBA00008531"/>
    </source>
</evidence>
<keyword evidence="17" id="KW-0282">Flagellum</keyword>
<evidence type="ECO:0000256" key="3">
    <source>
        <dbReference type="ARBA" id="ARBA00014919"/>
    </source>
</evidence>
<evidence type="ECO:0000259" key="16">
    <source>
        <dbReference type="SMART" id="SM00962"/>
    </source>
</evidence>
<dbReference type="SUPFAM" id="SSF52540">
    <property type="entry name" value="P-loop containing nucleoside triphosphate hydrolases"/>
    <property type="match status" value="1"/>
</dbReference>
<accession>A0A369BIS4</accession>
<keyword evidence="17" id="KW-0969">Cilium</keyword>
<dbReference type="CDD" id="cd17873">
    <property type="entry name" value="FlhF"/>
    <property type="match status" value="1"/>
</dbReference>
<evidence type="ECO:0000256" key="11">
    <source>
        <dbReference type="ARBA" id="ARBA00023225"/>
    </source>
</evidence>
<comment type="similarity">
    <text evidence="2">Belongs to the GTP-binding SRP family.</text>
</comment>
<keyword evidence="10" id="KW-0472">Membrane</keyword>
<sequence>MRVKRYIVDTMPDAMSKIRSELGADAVILSTKELKVGGFMGLFGKKKIEVIAASESSDISAAKPKPQPVRTAATPIARAAVPDAYRKSSQMVASASSSSGTEPGQAGVQPAVTATAQASRGPLQESALQEHPVVKQEREAPLAQMPSRVPTSELNYTASAKGQPDLAREETAASRWDEALRQADLNQKSPSVASTVPKEADYMKLKEERLLEELREMKSWIGQLARHQNENRELPDPLPAIKSRLEIQELSPDLIEQWLDSAYRHWIDSGKSLAEEELDLFIRSEATSFLQERVGEGIRDDTRIVYIAGPTGVGKTTTIAKLAADQIFRGHKKVGFITADTYRISAIEQLRTYSSILNVPLEVVQSPGDVQRAMQRLSHCDLILMDTAGRNYLNEIHVAELHSMLATSEQSETYLVLSLTSKSQDMKKITEHFSRYGLDKVIFTKLDETESVGPMYNLINEYPLRVSYIANGQNVPDDLLSADRELLLDLILGAKGS</sequence>
<evidence type="ECO:0000313" key="18">
    <source>
        <dbReference type="Proteomes" id="UP000253090"/>
    </source>
</evidence>
<dbReference type="Gene3D" id="1.20.120.1380">
    <property type="entry name" value="Flagellar FlhF biosynthesis protein, N domain"/>
    <property type="match status" value="1"/>
</dbReference>
<dbReference type="Gene3D" id="3.40.50.300">
    <property type="entry name" value="P-loop containing nucleotide triphosphate hydrolases"/>
    <property type="match status" value="1"/>
</dbReference>
<evidence type="ECO:0000256" key="12">
    <source>
        <dbReference type="ARBA" id="ARBA00025337"/>
    </source>
</evidence>
<keyword evidence="4" id="KW-0813">Transport</keyword>
<keyword evidence="9" id="KW-0342">GTP-binding</keyword>
<gene>
    <name evidence="17" type="ORF">DFP94_10237</name>
</gene>
<feature type="domain" description="SRP54-type proteins GTP-binding" evidence="16">
    <location>
        <begin position="302"/>
        <end position="493"/>
    </location>
</feature>
<dbReference type="GO" id="GO:0005047">
    <property type="term" value="F:signal recognition particle binding"/>
    <property type="evidence" value="ECO:0007669"/>
    <property type="project" value="TreeGrafter"/>
</dbReference>
<keyword evidence="11" id="KW-1006">Bacterial flagellum protein export</keyword>
<dbReference type="PANTHER" id="PTHR43134:SF3">
    <property type="entry name" value="FLAGELLAR BIOSYNTHESIS PROTEIN FLHF"/>
    <property type="match status" value="1"/>
</dbReference>
<dbReference type="AlphaFoldDB" id="A0A369BIS4"/>
<protein>
    <recommendedName>
        <fullName evidence="3 13">Flagellar biosynthesis protein FlhF</fullName>
    </recommendedName>
</protein>
<evidence type="ECO:0000259" key="15">
    <source>
        <dbReference type="SMART" id="SM00382"/>
    </source>
</evidence>
<dbReference type="SMART" id="SM00382">
    <property type="entry name" value="AAA"/>
    <property type="match status" value="1"/>
</dbReference>
<dbReference type="GO" id="GO:0044781">
    <property type="term" value="P:bacterial-type flagellum organization"/>
    <property type="evidence" value="ECO:0007669"/>
    <property type="project" value="UniProtKB-UniRule"/>
</dbReference>
<dbReference type="OrthoDB" id="9778554at2"/>
<dbReference type="Proteomes" id="UP000253090">
    <property type="component" value="Unassembled WGS sequence"/>
</dbReference>
<evidence type="ECO:0000256" key="13">
    <source>
        <dbReference type="NCBIfam" id="TIGR03499"/>
    </source>
</evidence>
<dbReference type="SMART" id="SM00962">
    <property type="entry name" value="SRP54"/>
    <property type="match status" value="1"/>
</dbReference>
<comment type="function">
    <text evidence="12">Necessary for flagellar biosynthesis. May be involved in translocation of the flagellum.</text>
</comment>
<dbReference type="Pfam" id="PF00448">
    <property type="entry name" value="SRP54"/>
    <property type="match status" value="1"/>
</dbReference>
<dbReference type="NCBIfam" id="TIGR03499">
    <property type="entry name" value="FlhF"/>
    <property type="match status" value="1"/>
</dbReference>
<evidence type="ECO:0000256" key="8">
    <source>
        <dbReference type="ARBA" id="ARBA00022927"/>
    </source>
</evidence>
<comment type="subcellular location">
    <subcellularLocation>
        <location evidence="1">Cell membrane</location>
        <topology evidence="1">Peripheral membrane protein</topology>
        <orientation evidence="1">Cytoplasmic side</orientation>
    </subcellularLocation>
</comment>
<dbReference type="InterPro" id="IPR020006">
    <property type="entry name" value="FlhF"/>
</dbReference>
<dbReference type="InterPro" id="IPR027417">
    <property type="entry name" value="P-loop_NTPase"/>
</dbReference>
<evidence type="ECO:0000256" key="1">
    <source>
        <dbReference type="ARBA" id="ARBA00004413"/>
    </source>
</evidence>
<evidence type="ECO:0000256" key="6">
    <source>
        <dbReference type="ARBA" id="ARBA00022741"/>
    </source>
</evidence>
<keyword evidence="8" id="KW-0653">Protein transport</keyword>
<evidence type="ECO:0000256" key="5">
    <source>
        <dbReference type="ARBA" id="ARBA00022475"/>
    </source>
</evidence>